<feature type="region of interest" description="Disordered" evidence="6">
    <location>
        <begin position="237"/>
        <end position="262"/>
    </location>
</feature>
<feature type="repeat" description="ANK" evidence="3">
    <location>
        <begin position="268"/>
        <end position="292"/>
    </location>
</feature>
<organism evidence="8 9">
    <name type="scientific">Effrenium voratum</name>
    <dbReference type="NCBI Taxonomy" id="2562239"/>
    <lineage>
        <taxon>Eukaryota</taxon>
        <taxon>Sar</taxon>
        <taxon>Alveolata</taxon>
        <taxon>Dinophyceae</taxon>
        <taxon>Suessiales</taxon>
        <taxon>Symbiodiniaceae</taxon>
        <taxon>Effrenium</taxon>
    </lineage>
</organism>
<feature type="repeat" description="ANK" evidence="3">
    <location>
        <begin position="335"/>
        <end position="367"/>
    </location>
</feature>
<feature type="repeat" description="ANK" evidence="3">
    <location>
        <begin position="302"/>
        <end position="334"/>
    </location>
</feature>
<keyword evidence="2 4" id="KW-0067">ATP-binding</keyword>
<dbReference type="PANTHER" id="PTHR47972:SF16">
    <property type="entry name" value="KINESIN-LIKE PROTEIN"/>
    <property type="match status" value="1"/>
</dbReference>
<accession>A0AA36N7T2</accession>
<dbReference type="Pfam" id="PF12796">
    <property type="entry name" value="Ank_2"/>
    <property type="match status" value="1"/>
</dbReference>
<dbReference type="SMART" id="SM00248">
    <property type="entry name" value="ANK"/>
    <property type="match status" value="4"/>
</dbReference>
<dbReference type="Gene3D" id="3.40.850.10">
    <property type="entry name" value="Kinesin motor domain"/>
    <property type="match status" value="1"/>
</dbReference>
<sequence length="1148" mass="125354">MAPIESAGDGAFAEGASCVTLRMVPIREEECLSSKLLGHLAAGIPVKVLRAAETKPGEMRRALVEPATGPKGWITLSTTGQAMVGPETKKAGLSSLDQVKEGAQLETLRLLPVRAGEALSSQYIGQLQPRARITVLEIVSAHVPSSLRTNTLQRRARISCQAEQLEGWVSLSDSKGLMLVRMATTDQRRNSKAIPVPLDHSDTFSLKKKRDTAMGLLASARSGDFSKFQEIAEAQIQMQDSDDLSPTSPTSPASPARRRDNLDCCDARGRTPLMYASAFGNLSIVEYLLKKGEVYVNAMDDTQKTALHHAAKHCQAEIMQQLLGAGAMSEARDHNGCTALMFAAGTGDAEGLQVLLDKQANPNALDYQGNSALTYAQDFNHMKVVEKLIAAGAVDLEEDAQSAAVRNRKKRVRTETVKQADLEVAASLAVQLAEPGLSEEEERRQAAEARLTAVLDSGSMVRDLEAALESAKQAQVDQDLMARASERLKQLKERDDAFDHLLEKIDEPDRFLASDVSDARIQRNGSRNPEGLQGLQEALQRARETGVAEKELQRGQDVLDQEMPRAKARQLLREAEEESDPSALRNAIAIATTANLPVQELAPFEELLRGAESKEAAEAALKKAKESRDVALLKFALQQAKEAGVDATAISDAEQVLKVEGPKHEARELLKTQLEKVQGSGDHGPSLEDLNVLEQAIEKGKEVQLEETEYARAKEVLAQEQQRAMCRAEVAKVLEKVQEVDKSSMEAVEMAKEELSNALIAAKAVDVPSAALRQADAFRRRLHNTLEDLRGSIRVFCRMRPLSQREKDLKNTDVSQLVDSMTVELQRPAVGSFPNEPDQFNFDAVFKPGTQAEVFDTCKDLVQSAIDGYNVAMFAYGQTGAGKTYTMYGGKGDGEGTAPRTIAELYRLLKQEEDRVQFTIMASMMELYRNELVDLLTQKGGPKRKSQTPGSATVEQKLNVRTDQNGAVQIEHLSEEECKTAQALSDLLERGNQMRTVCATKMNSESSRSHLILTIRVVGVNKQTGQKLSGKILLCDLAGSERLKKSDVSGEAQKEAIEINKSLTALGDVMEALVKGSAHVPYKNHKLTQVMSDALGGTSKTLMFVNCSPASSNFEETLMTLKFATRAKNITNDVKRKMIAKGKSMPKA</sequence>
<dbReference type="EMBL" id="CAUJNA010002347">
    <property type="protein sequence ID" value="CAJ1392517.1"/>
    <property type="molecule type" value="Genomic_DNA"/>
</dbReference>
<evidence type="ECO:0000256" key="1">
    <source>
        <dbReference type="ARBA" id="ARBA00022741"/>
    </source>
</evidence>
<dbReference type="InterPro" id="IPR036770">
    <property type="entry name" value="Ankyrin_rpt-contain_sf"/>
</dbReference>
<dbReference type="AlphaFoldDB" id="A0AA36N7T2"/>
<dbReference type="GO" id="GO:0005524">
    <property type="term" value="F:ATP binding"/>
    <property type="evidence" value="ECO:0007669"/>
    <property type="project" value="UniProtKB-UniRule"/>
</dbReference>
<reference evidence="8" key="1">
    <citation type="submission" date="2023-08" db="EMBL/GenBank/DDBJ databases">
        <authorList>
            <person name="Chen Y."/>
            <person name="Shah S."/>
            <person name="Dougan E. K."/>
            <person name="Thang M."/>
            <person name="Chan C."/>
        </authorList>
    </citation>
    <scope>NUCLEOTIDE SEQUENCE</scope>
</reference>
<dbReference type="SUPFAM" id="SSF52540">
    <property type="entry name" value="P-loop containing nucleoside triphosphate hydrolases"/>
    <property type="match status" value="1"/>
</dbReference>
<evidence type="ECO:0000256" key="3">
    <source>
        <dbReference type="PROSITE-ProRule" id="PRU00023"/>
    </source>
</evidence>
<keyword evidence="9" id="KW-1185">Reference proteome</keyword>
<dbReference type="PROSITE" id="PS50067">
    <property type="entry name" value="KINESIN_MOTOR_2"/>
    <property type="match status" value="1"/>
</dbReference>
<feature type="domain" description="Kinesin motor" evidence="7">
    <location>
        <begin position="792"/>
        <end position="1130"/>
    </location>
</feature>
<dbReference type="SMART" id="SM00129">
    <property type="entry name" value="KISc"/>
    <property type="match status" value="1"/>
</dbReference>
<name>A0AA36N7T2_9DINO</name>
<gene>
    <name evidence="8" type="ORF">EVOR1521_LOCUS17592</name>
</gene>
<dbReference type="PROSITE" id="PS00411">
    <property type="entry name" value="KINESIN_MOTOR_1"/>
    <property type="match status" value="1"/>
</dbReference>
<dbReference type="Pfam" id="PF00023">
    <property type="entry name" value="Ank"/>
    <property type="match status" value="1"/>
</dbReference>
<keyword evidence="1 4" id="KW-0547">Nucleotide-binding</keyword>
<evidence type="ECO:0000313" key="8">
    <source>
        <dbReference type="EMBL" id="CAJ1392517.1"/>
    </source>
</evidence>
<dbReference type="GO" id="GO:0003777">
    <property type="term" value="F:microtubule motor activity"/>
    <property type="evidence" value="ECO:0007669"/>
    <property type="project" value="InterPro"/>
</dbReference>
<feature type="coiled-coil region" evidence="5">
    <location>
        <begin position="437"/>
        <end position="494"/>
    </location>
</feature>
<dbReference type="InterPro" id="IPR002110">
    <property type="entry name" value="Ankyrin_rpt"/>
</dbReference>
<evidence type="ECO:0000256" key="4">
    <source>
        <dbReference type="PROSITE-ProRule" id="PRU00283"/>
    </source>
</evidence>
<dbReference type="InterPro" id="IPR027640">
    <property type="entry name" value="Kinesin-like_fam"/>
</dbReference>
<dbReference type="PANTHER" id="PTHR47972">
    <property type="entry name" value="KINESIN-LIKE PROTEIN KLP-3"/>
    <property type="match status" value="1"/>
</dbReference>
<dbReference type="InterPro" id="IPR027417">
    <property type="entry name" value="P-loop_NTPase"/>
</dbReference>
<dbReference type="GO" id="GO:0007018">
    <property type="term" value="P:microtubule-based movement"/>
    <property type="evidence" value="ECO:0007669"/>
    <property type="project" value="InterPro"/>
</dbReference>
<dbReference type="Pfam" id="PF00225">
    <property type="entry name" value="Kinesin"/>
    <property type="match status" value="1"/>
</dbReference>
<proteinExistence type="inferred from homology"/>
<evidence type="ECO:0000256" key="2">
    <source>
        <dbReference type="ARBA" id="ARBA00022840"/>
    </source>
</evidence>
<dbReference type="Gene3D" id="1.25.40.20">
    <property type="entry name" value="Ankyrin repeat-containing domain"/>
    <property type="match status" value="1"/>
</dbReference>
<feature type="binding site" evidence="4">
    <location>
        <begin position="877"/>
        <end position="884"/>
    </location>
    <ligand>
        <name>ATP</name>
        <dbReference type="ChEBI" id="CHEBI:30616"/>
    </ligand>
</feature>
<dbReference type="GO" id="GO:0008017">
    <property type="term" value="F:microtubule binding"/>
    <property type="evidence" value="ECO:0007669"/>
    <property type="project" value="InterPro"/>
</dbReference>
<feature type="compositionally biased region" description="Low complexity" evidence="6">
    <location>
        <begin position="245"/>
        <end position="255"/>
    </location>
</feature>
<keyword evidence="4" id="KW-0505">Motor protein</keyword>
<keyword evidence="5" id="KW-0175">Coiled coil</keyword>
<dbReference type="PROSITE" id="PS50297">
    <property type="entry name" value="ANK_REP_REGION"/>
    <property type="match status" value="2"/>
</dbReference>
<protein>
    <recommendedName>
        <fullName evidence="7">Kinesin motor domain-containing protein</fullName>
    </recommendedName>
</protein>
<evidence type="ECO:0000256" key="5">
    <source>
        <dbReference type="SAM" id="Coils"/>
    </source>
</evidence>
<keyword evidence="3" id="KW-0040">ANK repeat</keyword>
<evidence type="ECO:0000256" key="6">
    <source>
        <dbReference type="SAM" id="MobiDB-lite"/>
    </source>
</evidence>
<comment type="similarity">
    <text evidence="4">Belongs to the TRAFAC class myosin-kinesin ATPase superfamily. Kinesin family.</text>
</comment>
<dbReference type="Proteomes" id="UP001178507">
    <property type="component" value="Unassembled WGS sequence"/>
</dbReference>
<dbReference type="InterPro" id="IPR001752">
    <property type="entry name" value="Kinesin_motor_dom"/>
</dbReference>
<dbReference type="PRINTS" id="PR00380">
    <property type="entry name" value="KINESINHEAVY"/>
</dbReference>
<evidence type="ECO:0000313" key="9">
    <source>
        <dbReference type="Proteomes" id="UP001178507"/>
    </source>
</evidence>
<evidence type="ECO:0000259" key="7">
    <source>
        <dbReference type="PROSITE" id="PS50067"/>
    </source>
</evidence>
<comment type="caution">
    <text evidence="8">The sequence shown here is derived from an EMBL/GenBank/DDBJ whole genome shotgun (WGS) entry which is preliminary data.</text>
</comment>
<dbReference type="SUPFAM" id="SSF48403">
    <property type="entry name" value="Ankyrin repeat"/>
    <property type="match status" value="1"/>
</dbReference>
<dbReference type="PROSITE" id="PS50088">
    <property type="entry name" value="ANK_REPEAT"/>
    <property type="match status" value="3"/>
</dbReference>
<dbReference type="InterPro" id="IPR019821">
    <property type="entry name" value="Kinesin_motor_CS"/>
</dbReference>
<dbReference type="InterPro" id="IPR036961">
    <property type="entry name" value="Kinesin_motor_dom_sf"/>
</dbReference>